<dbReference type="GO" id="GO:0005829">
    <property type="term" value="C:cytosol"/>
    <property type="evidence" value="ECO:0007669"/>
    <property type="project" value="UniProtKB-SubCell"/>
</dbReference>
<keyword evidence="5" id="KW-0648">Protein biosynthesis</keyword>
<keyword evidence="4" id="KW-0396">Initiation factor</keyword>
<dbReference type="EMBL" id="RXNU01000019">
    <property type="protein sequence ID" value="RTR36731.1"/>
    <property type="molecule type" value="Genomic_DNA"/>
</dbReference>
<evidence type="ECO:0000256" key="8">
    <source>
        <dbReference type="ARBA" id="ARBA00045373"/>
    </source>
</evidence>
<keyword evidence="12" id="KW-1185">Reference proteome</keyword>
<evidence type="ECO:0000256" key="3">
    <source>
        <dbReference type="ARBA" id="ARBA00022490"/>
    </source>
</evidence>
<name>A0A3S0KXU5_9GAMM</name>
<protein>
    <recommendedName>
        <fullName evidence="6">Translation initiation factor eIF2B subunit gamma</fullName>
    </recommendedName>
    <alternativeName>
        <fullName evidence="7">eIF2B GDP-GTP exchange factor subunit gamma</fullName>
    </alternativeName>
</protein>
<comment type="function">
    <text evidence="8">Acts as a component of the translation initiation factor 2B (eIF2B) complex, which catalyzes the exchange of GDP for GTP on the eukaryotic initiation factor 2 (eIF2) complex gamma subunit. Its guanine nucleotide exchange factor activity is repressed when bound to eIF2 complex phosphorylated on the alpha subunit, thereby limiting the amount of methionyl-initiator methionine tRNA available to the ribosome and consequently global translation is repressed.</text>
</comment>
<comment type="caution">
    <text evidence="11">The sequence shown here is derived from an EMBL/GenBank/DDBJ whole genome shotgun (WGS) entry which is preliminary data.</text>
</comment>
<comment type="subcellular location">
    <subcellularLocation>
        <location evidence="1">Cytoplasm</location>
        <location evidence="1">Cytosol</location>
    </subcellularLocation>
</comment>
<dbReference type="InterPro" id="IPR005835">
    <property type="entry name" value="NTP_transferase_dom"/>
</dbReference>
<feature type="domain" description="Nucleotidyl transferase" evidence="10">
    <location>
        <begin position="3"/>
        <end position="121"/>
    </location>
</feature>
<dbReference type="AlphaFoldDB" id="A0A3S0KXU5"/>
<evidence type="ECO:0000256" key="7">
    <source>
        <dbReference type="ARBA" id="ARBA00044229"/>
    </source>
</evidence>
<dbReference type="PANTHER" id="PTHR45989:SF1">
    <property type="entry name" value="TRANSLATION INITIATION FACTOR EIF-2B SUBUNIT GAMMA"/>
    <property type="match status" value="1"/>
</dbReference>
<comment type="subunit">
    <text evidence="9">Component of the translation initiation factor 2B (eIF2B) complex which is a heterodecamer of two sets of five different subunits: alpha, beta, gamma, delta and epsilon. Subunits alpha, beta and delta comprise a regulatory subcomplex and subunits epsilon and gamma comprise a catalytic subcomplex. Within the complex, the hexameric regulatory complex resides at the center, with the two heterodimeric catalytic subcomplexes bound on opposite sides.</text>
</comment>
<organism evidence="11 12">
    <name type="scientific">Shewanella canadensis</name>
    <dbReference type="NCBI Taxonomy" id="271096"/>
    <lineage>
        <taxon>Bacteria</taxon>
        <taxon>Pseudomonadati</taxon>
        <taxon>Pseudomonadota</taxon>
        <taxon>Gammaproteobacteria</taxon>
        <taxon>Alteromonadales</taxon>
        <taxon>Shewanellaceae</taxon>
        <taxon>Shewanella</taxon>
    </lineage>
</organism>
<evidence type="ECO:0000256" key="9">
    <source>
        <dbReference type="ARBA" id="ARBA00046432"/>
    </source>
</evidence>
<gene>
    <name evidence="11" type="ORF">EKG38_22360</name>
</gene>
<comment type="similarity">
    <text evidence="2">Belongs to the eIF-2B gamma/epsilon subunits family.</text>
</comment>
<evidence type="ECO:0000256" key="4">
    <source>
        <dbReference type="ARBA" id="ARBA00022540"/>
    </source>
</evidence>
<dbReference type="GO" id="GO:0005085">
    <property type="term" value="F:guanyl-nucleotide exchange factor activity"/>
    <property type="evidence" value="ECO:0007669"/>
    <property type="project" value="TreeGrafter"/>
</dbReference>
<evidence type="ECO:0000313" key="12">
    <source>
        <dbReference type="Proteomes" id="UP000267448"/>
    </source>
</evidence>
<keyword evidence="3" id="KW-0963">Cytoplasm</keyword>
<dbReference type="InterPro" id="IPR051960">
    <property type="entry name" value="eIF2B_gamma"/>
</dbReference>
<dbReference type="RefSeq" id="WP_126523200.1">
    <property type="nucleotide sequence ID" value="NZ_RXNU01000019.1"/>
</dbReference>
<evidence type="ECO:0000256" key="2">
    <source>
        <dbReference type="ARBA" id="ARBA00007878"/>
    </source>
</evidence>
<dbReference type="Proteomes" id="UP000267448">
    <property type="component" value="Unassembled WGS sequence"/>
</dbReference>
<evidence type="ECO:0000313" key="11">
    <source>
        <dbReference type="EMBL" id="RTR36731.1"/>
    </source>
</evidence>
<dbReference type="Gene3D" id="3.90.550.10">
    <property type="entry name" value="Spore Coat Polysaccharide Biosynthesis Protein SpsA, Chain A"/>
    <property type="match status" value="1"/>
</dbReference>
<reference evidence="11 12" key="1">
    <citation type="submission" date="2018-12" db="EMBL/GenBank/DDBJ databases">
        <authorList>
            <person name="Yu L."/>
        </authorList>
    </citation>
    <scope>NUCLEOTIDE SEQUENCE [LARGE SCALE GENOMIC DNA]</scope>
    <source>
        <strain evidence="11 12">HAW-EB2</strain>
    </source>
</reference>
<dbReference type="SUPFAM" id="SSF53448">
    <property type="entry name" value="Nucleotide-diphospho-sugar transferases"/>
    <property type="match status" value="1"/>
</dbReference>
<dbReference type="GO" id="GO:0003743">
    <property type="term" value="F:translation initiation factor activity"/>
    <property type="evidence" value="ECO:0007669"/>
    <property type="project" value="UniProtKB-KW"/>
</dbReference>
<accession>A0A3S0KXU5</accession>
<dbReference type="Gene3D" id="2.160.10.10">
    <property type="entry name" value="Hexapeptide repeat proteins"/>
    <property type="match status" value="1"/>
</dbReference>
<dbReference type="Pfam" id="PF00483">
    <property type="entry name" value="NTP_transferase"/>
    <property type="match status" value="1"/>
</dbReference>
<dbReference type="InterPro" id="IPR029044">
    <property type="entry name" value="Nucleotide-diphossugar_trans"/>
</dbReference>
<dbReference type="GO" id="GO:0002183">
    <property type="term" value="P:cytoplasmic translational initiation"/>
    <property type="evidence" value="ECO:0007669"/>
    <property type="project" value="TreeGrafter"/>
</dbReference>
<dbReference type="GO" id="GO:0032045">
    <property type="term" value="C:guanyl-nucleotide exchange factor complex"/>
    <property type="evidence" value="ECO:0007669"/>
    <property type="project" value="TreeGrafter"/>
</dbReference>
<evidence type="ECO:0000256" key="6">
    <source>
        <dbReference type="ARBA" id="ARBA00044196"/>
    </source>
</evidence>
<dbReference type="OrthoDB" id="5557705at2"/>
<evidence type="ECO:0000256" key="1">
    <source>
        <dbReference type="ARBA" id="ARBA00004514"/>
    </source>
</evidence>
<dbReference type="PANTHER" id="PTHR45989">
    <property type="entry name" value="TRANSLATION INITIATION FACTOR EIF-2B SUBUNIT GAMMA"/>
    <property type="match status" value="1"/>
</dbReference>
<proteinExistence type="inferred from homology"/>
<evidence type="ECO:0000259" key="10">
    <source>
        <dbReference type="Pfam" id="PF00483"/>
    </source>
</evidence>
<evidence type="ECO:0000256" key="5">
    <source>
        <dbReference type="ARBA" id="ARBA00022917"/>
    </source>
</evidence>
<sequence length="505" mass="55834">MQAIIFANRLGDELPPLNQYYCPALLPVGNKAVIDYTLEDIASSGITQIKLVISPQAKEIEQHLGSGKRWGVEIEYFLSKPEEETSAVLKRLSLDAQDKLLLARGDIFRSPSIAQFIEFSKAFPDNFVQAKMANQNAGMMLLPAALPHIADLNWPLCHQSNDEAVVTLVLHGHCCMLDSFQSYMDTNLSLAANEFPSLTPMERSYNSANPEQDFYVGAKARTGQLNEQQGWGILGENAWIDPSVTMKNCILVGNDCQVDKGSILNNCLVLPHTYVGEGLEVKDSILCKNLLINVRTEGVIEIDDQALIGSCEMAVKGGTNKTGLITRFLLFILLTMSLPLWPLLQAVSIINSYGVKNSGKNKSDSPKDSLSESAFGARITQSYQDNLGHTFQTWKWNISPMILALMPQLYYVISGRLDLFGSSPQISYSHGQATDRLGVFGPVQLLLDESAPQEERALLALEFQANNDSTKYLSLIWRSLRADSQSLGFNHRGSKQRGSMSEFKS</sequence>